<accession>A0AA47I9L2</accession>
<organism evidence="2 3">
    <name type="scientific">Clostridium estertheticum</name>
    <dbReference type="NCBI Taxonomy" id="238834"/>
    <lineage>
        <taxon>Bacteria</taxon>
        <taxon>Bacillati</taxon>
        <taxon>Bacillota</taxon>
        <taxon>Clostridia</taxon>
        <taxon>Eubacteriales</taxon>
        <taxon>Clostridiaceae</taxon>
        <taxon>Clostridium</taxon>
    </lineage>
</organism>
<geneLocation type="plasmid" evidence="2 3">
    <name>pCF009-c</name>
</geneLocation>
<dbReference type="PANTHER" id="PTHR43236:SF1">
    <property type="entry name" value="BLL7220 PROTEIN"/>
    <property type="match status" value="1"/>
</dbReference>
<dbReference type="CDD" id="cd00093">
    <property type="entry name" value="HTH_XRE"/>
    <property type="match status" value="1"/>
</dbReference>
<dbReference type="EMBL" id="CP086242">
    <property type="protein sequence ID" value="WAG63320.1"/>
    <property type="molecule type" value="Genomic_DNA"/>
</dbReference>
<keyword evidence="2" id="KW-0614">Plasmid</keyword>
<dbReference type="Pfam" id="PF01381">
    <property type="entry name" value="HTH_3"/>
    <property type="match status" value="1"/>
</dbReference>
<reference evidence="2" key="1">
    <citation type="submission" date="2021-11" db="EMBL/GenBank/DDBJ databases">
        <title>Clostridia strains as spoilage organisms.</title>
        <authorList>
            <person name="Wambui J."/>
            <person name="Stevens M.J.A."/>
            <person name="Stephan R."/>
        </authorList>
    </citation>
    <scope>NUCLEOTIDE SEQUENCE</scope>
    <source>
        <strain evidence="2">CF009</strain>
        <plasmid evidence="2">pCF009-c</plasmid>
    </source>
</reference>
<protein>
    <submittedName>
        <fullName evidence="2">XRE family transcriptional regulator</fullName>
    </submittedName>
</protein>
<dbReference type="InterPro" id="IPR001387">
    <property type="entry name" value="Cro/C1-type_HTH"/>
</dbReference>
<gene>
    <name evidence="2" type="ORF">LL038_25475</name>
</gene>
<feature type="domain" description="HTH cro/C1-type" evidence="1">
    <location>
        <begin position="7"/>
        <end position="61"/>
    </location>
</feature>
<dbReference type="SMART" id="SM00530">
    <property type="entry name" value="HTH_XRE"/>
    <property type="match status" value="1"/>
</dbReference>
<dbReference type="AlphaFoldDB" id="A0AA47I9L2"/>
<evidence type="ECO:0000313" key="3">
    <source>
        <dbReference type="Proteomes" id="UP001164733"/>
    </source>
</evidence>
<sequence>MSICERIIKKREELGFTQTELAKRAGLKPPAISQYESGSRNPSYEALIKLSNALGVTIDYLMSGKEIEIASITDQSMKLLLRITQNLSIEKKDKLLEYALLLAQDNCTTIVPILNNAVDYAEYIFKNMNINTLPIDVYAIAKFLNITIYKQLIENGSEGLLVKGKENIIIINDGIKLESRRKFTIAILIGHAIIPWHTKNQYSIRKSGSSTLLTEDVHQMEAQDFAANLIMPKIHLQNVIKTGTSLENLKELADEKYEVSLTVLLNRLVESANDKYAMINSKNWSFTKSFPCKRPLVDRVQPNSKASTFFETPSMAEEVRKGMVPAKCWLGDAVDGETVYEESIYNPTYGAVLTLLTIK</sequence>
<evidence type="ECO:0000259" key="1">
    <source>
        <dbReference type="PROSITE" id="PS50943"/>
    </source>
</evidence>
<name>A0AA47I9L2_9CLOT</name>
<proteinExistence type="predicted"/>
<dbReference type="InterPro" id="IPR010359">
    <property type="entry name" value="IrrE_HExxH"/>
</dbReference>
<dbReference type="Proteomes" id="UP001164733">
    <property type="component" value="Plasmid pCF009-c"/>
</dbReference>
<dbReference type="Pfam" id="PF06114">
    <property type="entry name" value="Peptidase_M78"/>
    <property type="match status" value="1"/>
</dbReference>
<dbReference type="InterPro" id="IPR052345">
    <property type="entry name" value="Rad_response_metalloprotease"/>
</dbReference>
<dbReference type="PROSITE" id="PS50943">
    <property type="entry name" value="HTH_CROC1"/>
    <property type="match status" value="1"/>
</dbReference>
<dbReference type="PANTHER" id="PTHR43236">
    <property type="entry name" value="ANTITOXIN HIGA1"/>
    <property type="match status" value="1"/>
</dbReference>
<evidence type="ECO:0000313" key="2">
    <source>
        <dbReference type="EMBL" id="WAG63320.1"/>
    </source>
</evidence>
<dbReference type="RefSeq" id="WP_216127015.1">
    <property type="nucleotide sequence ID" value="NZ_CP086242.1"/>
</dbReference>